<evidence type="ECO:0000313" key="1">
    <source>
        <dbReference type="EMBL" id="OGF36093.1"/>
    </source>
</evidence>
<dbReference type="AlphaFoldDB" id="A0A1F5TBE2"/>
<name>A0A1F5TBE2_9BACT</name>
<dbReference type="EMBL" id="MFGM01000039">
    <property type="protein sequence ID" value="OGF36093.1"/>
    <property type="molecule type" value="Genomic_DNA"/>
</dbReference>
<dbReference type="Proteomes" id="UP000178656">
    <property type="component" value="Unassembled WGS sequence"/>
</dbReference>
<evidence type="ECO:0000313" key="2">
    <source>
        <dbReference type="Proteomes" id="UP000178656"/>
    </source>
</evidence>
<comment type="caution">
    <text evidence="1">The sequence shown here is derived from an EMBL/GenBank/DDBJ whole genome shotgun (WGS) entry which is preliminary data.</text>
</comment>
<gene>
    <name evidence="1" type="ORF">A2482_03205</name>
</gene>
<evidence type="ECO:0008006" key="3">
    <source>
        <dbReference type="Google" id="ProtNLM"/>
    </source>
</evidence>
<proteinExistence type="predicted"/>
<accession>A0A1F5TBE2</accession>
<organism evidence="1 2">
    <name type="scientific">Candidatus Falkowbacteria bacterium RIFOXYC2_FULL_48_21</name>
    <dbReference type="NCBI Taxonomy" id="1798005"/>
    <lineage>
        <taxon>Bacteria</taxon>
        <taxon>Candidatus Falkowiibacteriota</taxon>
    </lineage>
</organism>
<dbReference type="InterPro" id="IPR043519">
    <property type="entry name" value="NT_sf"/>
</dbReference>
<protein>
    <recommendedName>
        <fullName evidence="3">Polymerase beta nucleotidyltransferase domain-containing protein</fullName>
    </recommendedName>
</protein>
<dbReference type="SUPFAM" id="SSF81301">
    <property type="entry name" value="Nucleotidyltransferase"/>
    <property type="match status" value="1"/>
</dbReference>
<sequence length="100" mass="11725">MTITRQQIIDALGNELKNNSFVFAFWLEGADALNTIDEYSDMDVWLDVQDGHEGMVIEQIQSILSKIAPLDFEHEIDHPHPKIRQKFYHNELRTMMLFGY</sequence>
<dbReference type="Gene3D" id="3.30.460.10">
    <property type="entry name" value="Beta Polymerase, domain 2"/>
    <property type="match status" value="1"/>
</dbReference>
<reference evidence="1 2" key="1">
    <citation type="journal article" date="2016" name="Nat. Commun.">
        <title>Thousands of microbial genomes shed light on interconnected biogeochemical processes in an aquifer system.</title>
        <authorList>
            <person name="Anantharaman K."/>
            <person name="Brown C.T."/>
            <person name="Hug L.A."/>
            <person name="Sharon I."/>
            <person name="Castelle C.J."/>
            <person name="Probst A.J."/>
            <person name="Thomas B.C."/>
            <person name="Singh A."/>
            <person name="Wilkins M.J."/>
            <person name="Karaoz U."/>
            <person name="Brodie E.L."/>
            <person name="Williams K.H."/>
            <person name="Hubbard S.S."/>
            <person name="Banfield J.F."/>
        </authorList>
    </citation>
    <scope>NUCLEOTIDE SEQUENCE [LARGE SCALE GENOMIC DNA]</scope>
</reference>